<name>A0A7L4PA64_9CREN</name>
<dbReference type="Pfam" id="PF07775">
    <property type="entry name" value="PaRep2b"/>
    <property type="match status" value="1"/>
</dbReference>
<evidence type="ECO:0000313" key="2">
    <source>
        <dbReference type="EMBL" id="NYR15347.1"/>
    </source>
</evidence>
<dbReference type="Proteomes" id="UP000554766">
    <property type="component" value="Unassembled WGS sequence"/>
</dbReference>
<accession>A0A7L4PA64</accession>
<dbReference type="InterPro" id="IPR011689">
    <property type="entry name" value="PaRep2b"/>
</dbReference>
<proteinExistence type="predicted"/>
<dbReference type="AlphaFoldDB" id="A0A7L4PA64"/>
<gene>
    <name evidence="2" type="ORF">HC235_05170</name>
</gene>
<keyword evidence="3" id="KW-1185">Reference proteome</keyword>
<reference evidence="2 3" key="1">
    <citation type="journal article" date="2020" name="Nat. Commun.">
        <title>The structures of two archaeal type IV pili illuminate evolutionary relationships.</title>
        <authorList>
            <person name="Wang F."/>
            <person name="Baquero D.P."/>
            <person name="Su Z."/>
            <person name="Beltran L.C."/>
            <person name="Prangishvili D."/>
            <person name="Krupovic M."/>
            <person name="Egelman E.H."/>
        </authorList>
    </citation>
    <scope>NUCLEOTIDE SEQUENCE [LARGE SCALE GENOMIC DNA]</scope>
    <source>
        <strain evidence="2 3">2GA</strain>
    </source>
</reference>
<comment type="caution">
    <text evidence="2">The sequence shown here is derived from an EMBL/GenBank/DDBJ whole genome shotgun (WGS) entry which is preliminary data.</text>
</comment>
<feature type="domain" description="PaRep2b" evidence="1">
    <location>
        <begin position="2"/>
        <end position="37"/>
    </location>
</feature>
<organism evidence="2 3">
    <name type="scientific">Pyrobaculum arsenaticum</name>
    <dbReference type="NCBI Taxonomy" id="121277"/>
    <lineage>
        <taxon>Archaea</taxon>
        <taxon>Thermoproteota</taxon>
        <taxon>Thermoprotei</taxon>
        <taxon>Thermoproteales</taxon>
        <taxon>Thermoproteaceae</taxon>
        <taxon>Pyrobaculum</taxon>
    </lineage>
</organism>
<protein>
    <submittedName>
        <fullName evidence="2">PaRep2b protein</fullName>
    </submittedName>
</protein>
<evidence type="ECO:0000259" key="1">
    <source>
        <dbReference type="Pfam" id="PF07775"/>
    </source>
</evidence>
<sequence>MELSTSSIAAVSHPGWQNAVRALVEELYKRGRIDKRKGAAC</sequence>
<evidence type="ECO:0000313" key="3">
    <source>
        <dbReference type="Proteomes" id="UP000554766"/>
    </source>
</evidence>
<dbReference type="EMBL" id="JAAVJF010000002">
    <property type="protein sequence ID" value="NYR15347.1"/>
    <property type="molecule type" value="Genomic_DNA"/>
</dbReference>